<dbReference type="Proteomes" id="UP000085678">
    <property type="component" value="Unplaced"/>
</dbReference>
<dbReference type="SMART" id="SM00241">
    <property type="entry name" value="ZP"/>
    <property type="match status" value="1"/>
</dbReference>
<dbReference type="PANTHER" id="PTHR14002:SF43">
    <property type="entry name" value="DELTA-LIKE PROTEIN"/>
    <property type="match status" value="1"/>
</dbReference>
<dbReference type="InterPro" id="IPR055355">
    <property type="entry name" value="ZP-C"/>
</dbReference>
<protein>
    <submittedName>
        <fullName evidence="6">Oncoprotein-induced transcript 3 protein</fullName>
    </submittedName>
</protein>
<sequence length="500" mass="56111">MSIFGSRGCGAKKMNDLSRFTERPHSPFYQCWRKEMIWSISCCTFCLLLHGSLSESSTANDGAKSRHAVDPCIKHGILAQGWRNVNNARDVDKRGNTHCDKGNDFPGWYRFRAGAGNKMLDKCPTSRKRCGTHAPMWLTESHPTVQAGVTSIKACAYWISNCTWSDTVKVKLCPAGFYVYYLPKVPECSLAYCGESHDLCLDNNGGCERKCSMVNDTAVCSCPKGFRLASNKKTCEHDSGHGRPCRDGFLLGSDKRTCVKNRCKTNNGGCSHICVHKKYNDRHHCQCPLGSLLLEQDGKTCQSKPVTVACTNEHMQIDILRPTFHGLIPRQLQLADPSCQATGNSTFITFKSRLTGCGAKVKFGNSSIRYSNVVKTRPNYLSLMKGVVTWASTVEIHVVCKYVKHRWVGHSFTPVVDKIRFREERLGNFSFQMQQFKTENFVNPYSKKDFPVAVKVRDKMYFLLSVDSKDEDVKLFAKTCKATTTPSPKDPIQFLFISNG</sequence>
<dbReference type="PROSITE" id="PS51034">
    <property type="entry name" value="ZP_2"/>
    <property type="match status" value="1"/>
</dbReference>
<keyword evidence="5" id="KW-1185">Reference proteome</keyword>
<name>A0A1S3HU73_LINAN</name>
<dbReference type="KEGG" id="lak:106158231"/>
<dbReference type="Gene3D" id="2.10.25.10">
    <property type="entry name" value="Laminin"/>
    <property type="match status" value="2"/>
</dbReference>
<dbReference type="Gene3D" id="2.60.40.3210">
    <property type="entry name" value="Zona pellucida, ZP-N domain"/>
    <property type="match status" value="1"/>
</dbReference>
<keyword evidence="3" id="KW-1015">Disulfide bond</keyword>
<dbReference type="Pfam" id="PF14670">
    <property type="entry name" value="FXa_inhibition"/>
    <property type="match status" value="2"/>
</dbReference>
<evidence type="ECO:0000313" key="5">
    <source>
        <dbReference type="Proteomes" id="UP000085678"/>
    </source>
</evidence>
<dbReference type="SMART" id="SM00181">
    <property type="entry name" value="EGF"/>
    <property type="match status" value="2"/>
</dbReference>
<gene>
    <name evidence="6" type="primary">LOC106158231</name>
</gene>
<reference evidence="6" key="1">
    <citation type="submission" date="2025-08" db="UniProtKB">
        <authorList>
            <consortium name="RefSeq"/>
        </authorList>
    </citation>
    <scope>IDENTIFICATION</scope>
    <source>
        <tissue evidence="6">Gonads</tissue>
    </source>
</reference>
<evidence type="ECO:0000256" key="3">
    <source>
        <dbReference type="ARBA" id="ARBA00023157"/>
    </source>
</evidence>
<evidence type="ECO:0000313" key="6">
    <source>
        <dbReference type="RefSeq" id="XP_013389592.1"/>
    </source>
</evidence>
<dbReference type="InterPro" id="IPR001507">
    <property type="entry name" value="ZP_dom"/>
</dbReference>
<dbReference type="GeneID" id="106158231"/>
<feature type="domain" description="ZP" evidence="4">
    <location>
        <begin position="309"/>
        <end position="500"/>
    </location>
</feature>
<dbReference type="InterPro" id="IPR057774">
    <property type="entry name" value="D8C_UMOD/GP2/OIT3-like"/>
</dbReference>
<evidence type="ECO:0000259" key="4">
    <source>
        <dbReference type="PROSITE" id="PS51034"/>
    </source>
</evidence>
<dbReference type="SUPFAM" id="SSF57196">
    <property type="entry name" value="EGF/Laminin"/>
    <property type="match status" value="1"/>
</dbReference>
<dbReference type="RefSeq" id="XP_013389592.1">
    <property type="nucleotide sequence ID" value="XM_013534138.1"/>
</dbReference>
<dbReference type="InterPro" id="IPR042235">
    <property type="entry name" value="ZP-C_dom"/>
</dbReference>
<dbReference type="PANTHER" id="PTHR14002">
    <property type="entry name" value="ENDOGLIN/TGF-BETA RECEPTOR TYPE III"/>
    <property type="match status" value="1"/>
</dbReference>
<dbReference type="STRING" id="7574.A0A1S3HU73"/>
<dbReference type="Gene3D" id="2.60.40.4100">
    <property type="entry name" value="Zona pellucida, ZP-C domain"/>
    <property type="match status" value="1"/>
</dbReference>
<dbReference type="InterPro" id="IPR000742">
    <property type="entry name" value="EGF"/>
</dbReference>
<dbReference type="Pfam" id="PF00100">
    <property type="entry name" value="Zona_pellucida"/>
    <property type="match status" value="1"/>
</dbReference>
<accession>A0A1S3HU73</accession>
<keyword evidence="2" id="KW-0732">Signal</keyword>
<evidence type="ECO:0000256" key="1">
    <source>
        <dbReference type="ARBA" id="ARBA00022536"/>
    </source>
</evidence>
<dbReference type="Pfam" id="PF23283">
    <property type="entry name" value="D8C_UMOD"/>
    <property type="match status" value="1"/>
</dbReference>
<dbReference type="AlphaFoldDB" id="A0A1S3HU73"/>
<evidence type="ECO:0000256" key="2">
    <source>
        <dbReference type="ARBA" id="ARBA00022729"/>
    </source>
</evidence>
<proteinExistence type="predicted"/>
<dbReference type="InParanoid" id="A0A1S3HU73"/>
<dbReference type="OrthoDB" id="2015116at2759"/>
<keyword evidence="1" id="KW-0245">EGF-like domain</keyword>
<organism evidence="5 6">
    <name type="scientific">Lingula anatina</name>
    <name type="common">Brachiopod</name>
    <name type="synonym">Lingula unguis</name>
    <dbReference type="NCBI Taxonomy" id="7574"/>
    <lineage>
        <taxon>Eukaryota</taxon>
        <taxon>Metazoa</taxon>
        <taxon>Spiralia</taxon>
        <taxon>Lophotrochozoa</taxon>
        <taxon>Brachiopoda</taxon>
        <taxon>Linguliformea</taxon>
        <taxon>Lingulata</taxon>
        <taxon>Lingulida</taxon>
        <taxon>Linguloidea</taxon>
        <taxon>Lingulidae</taxon>
        <taxon>Lingula</taxon>
    </lineage>
</organism>